<evidence type="ECO:0000313" key="2">
    <source>
        <dbReference type="EMBL" id="CAB4940343.1"/>
    </source>
</evidence>
<dbReference type="EMBL" id="CAFBNF010000070">
    <property type="protein sequence ID" value="CAB4940343.1"/>
    <property type="molecule type" value="Genomic_DNA"/>
</dbReference>
<protein>
    <submittedName>
        <fullName evidence="2">Unannotated protein</fullName>
    </submittedName>
</protein>
<name>A0A6J7JAH1_9ZZZZ</name>
<gene>
    <name evidence="2" type="ORF">UFOPK3773_00816</name>
</gene>
<evidence type="ECO:0000256" key="1">
    <source>
        <dbReference type="SAM" id="MobiDB-lite"/>
    </source>
</evidence>
<organism evidence="2">
    <name type="scientific">freshwater metagenome</name>
    <dbReference type="NCBI Taxonomy" id="449393"/>
    <lineage>
        <taxon>unclassified sequences</taxon>
        <taxon>metagenomes</taxon>
        <taxon>ecological metagenomes</taxon>
    </lineage>
</organism>
<accession>A0A6J7JAH1</accession>
<reference evidence="2" key="1">
    <citation type="submission" date="2020-05" db="EMBL/GenBank/DDBJ databases">
        <authorList>
            <person name="Chiriac C."/>
            <person name="Salcher M."/>
            <person name="Ghai R."/>
            <person name="Kavagutti S V."/>
        </authorList>
    </citation>
    <scope>NUCLEOTIDE SEQUENCE</scope>
</reference>
<feature type="compositionally biased region" description="Polar residues" evidence="1">
    <location>
        <begin position="25"/>
        <end position="43"/>
    </location>
</feature>
<proteinExistence type="predicted"/>
<dbReference type="AlphaFoldDB" id="A0A6J7JAH1"/>
<feature type="region of interest" description="Disordered" evidence="1">
    <location>
        <begin position="23"/>
        <end position="60"/>
    </location>
</feature>
<sequence>MTARLSEVCRARKVAEHHGLLRCGSSHQDASGEISNADKSTWHTPGRDTTPGKSEWGKNC</sequence>